<dbReference type="InterPro" id="IPR003673">
    <property type="entry name" value="CoA-Trfase_fam_III"/>
</dbReference>
<name>A0A2A5WW13_9GAMM</name>
<dbReference type="EMBL" id="NTKD01000012">
    <property type="protein sequence ID" value="PDH40394.1"/>
    <property type="molecule type" value="Genomic_DNA"/>
</dbReference>
<keyword evidence="1" id="KW-0808">Transferase</keyword>
<gene>
    <name evidence="2" type="ORF">CNE99_03590</name>
</gene>
<dbReference type="InterPro" id="IPR050483">
    <property type="entry name" value="CoA-transferase_III_domain"/>
</dbReference>
<reference evidence="2 3" key="1">
    <citation type="submission" date="2017-08" db="EMBL/GenBank/DDBJ databases">
        <title>Fine stratification of microbial communities through a metagenomic profile of the photic zone.</title>
        <authorList>
            <person name="Haro-Moreno J.M."/>
            <person name="Lopez-Perez M."/>
            <person name="De La Torre J."/>
            <person name="Picazo A."/>
            <person name="Camacho A."/>
            <person name="Rodriguez-Valera F."/>
        </authorList>
    </citation>
    <scope>NUCLEOTIDE SEQUENCE [LARGE SCALE GENOMIC DNA]</scope>
    <source>
        <strain evidence="2">MED-G24</strain>
    </source>
</reference>
<accession>A0A2A5WW13</accession>
<protein>
    <submittedName>
        <fullName evidence="2">Carnitine dehydratase</fullName>
    </submittedName>
</protein>
<dbReference type="Proteomes" id="UP000219327">
    <property type="component" value="Unassembled WGS sequence"/>
</dbReference>
<dbReference type="InterPro" id="IPR023606">
    <property type="entry name" value="CoA-Trfase_III_dom_1_sf"/>
</dbReference>
<dbReference type="Gene3D" id="3.30.1540.10">
    <property type="entry name" value="formyl-coa transferase, domain 3"/>
    <property type="match status" value="1"/>
</dbReference>
<dbReference type="SUPFAM" id="SSF89796">
    <property type="entry name" value="CoA-transferase family III (CaiB/BaiF)"/>
    <property type="match status" value="1"/>
</dbReference>
<sequence>MAGPLDGIRIIDLTTVISGPVCTQMLGDQGADIIKVEAIDRPDHARGAGFGANQFTATFLNNNRNKRAITIDLKSDKGKALLLKLSSSADVMIQNFRPGVVERLGIDEAAVRAVKPDIIYASISGFGEKGPFAHKPVYDPIVQALSGLTTIQAGSDEERPRLVRTIVPDKLTGITMAQAISSALVAKLRTGEGQHIRLSMLDAVVSFLWSSDMGGQTFVGKEVSVQRAATFIDLIYETQSGYISVSAMTNQQWTSLCDAVGHPEWKDDDRFQTPGGRDRYADERLNMTQEALLARPAEEWLKILEEAGVPCAPVLKRREMIHHPQVKASELIIETEHPVAGRIRQTRPAARYSVTTPEMRYGAPGHGEHNDQVLEEIGLSSEDIAELRNTGVIS</sequence>
<dbReference type="InterPro" id="IPR044855">
    <property type="entry name" value="CoA-Trfase_III_dom3_sf"/>
</dbReference>
<evidence type="ECO:0000313" key="2">
    <source>
        <dbReference type="EMBL" id="PDH40394.1"/>
    </source>
</evidence>
<dbReference type="AlphaFoldDB" id="A0A2A5WW13"/>
<dbReference type="PANTHER" id="PTHR48207:SF3">
    <property type="entry name" value="SUCCINATE--HYDROXYMETHYLGLUTARATE COA-TRANSFERASE"/>
    <property type="match status" value="1"/>
</dbReference>
<evidence type="ECO:0000256" key="1">
    <source>
        <dbReference type="ARBA" id="ARBA00022679"/>
    </source>
</evidence>
<evidence type="ECO:0000313" key="3">
    <source>
        <dbReference type="Proteomes" id="UP000219327"/>
    </source>
</evidence>
<comment type="caution">
    <text evidence="2">The sequence shown here is derived from an EMBL/GenBank/DDBJ whole genome shotgun (WGS) entry which is preliminary data.</text>
</comment>
<dbReference type="PANTHER" id="PTHR48207">
    <property type="entry name" value="SUCCINATE--HYDROXYMETHYLGLUTARATE COA-TRANSFERASE"/>
    <property type="match status" value="1"/>
</dbReference>
<proteinExistence type="predicted"/>
<organism evidence="2 3">
    <name type="scientific">OM182 bacterium MED-G24</name>
    <dbReference type="NCBI Taxonomy" id="1986255"/>
    <lineage>
        <taxon>Bacteria</taxon>
        <taxon>Pseudomonadati</taxon>
        <taxon>Pseudomonadota</taxon>
        <taxon>Gammaproteobacteria</taxon>
        <taxon>OMG group</taxon>
        <taxon>OM182 clade</taxon>
    </lineage>
</organism>
<dbReference type="Pfam" id="PF02515">
    <property type="entry name" value="CoA_transf_3"/>
    <property type="match status" value="1"/>
</dbReference>
<dbReference type="GO" id="GO:0008410">
    <property type="term" value="F:CoA-transferase activity"/>
    <property type="evidence" value="ECO:0007669"/>
    <property type="project" value="TreeGrafter"/>
</dbReference>
<dbReference type="Gene3D" id="3.40.50.10540">
    <property type="entry name" value="Crotonobetainyl-coa:carnitine coa-transferase, domain 1"/>
    <property type="match status" value="1"/>
</dbReference>